<proteinExistence type="predicted"/>
<dbReference type="GO" id="GO:0016787">
    <property type="term" value="F:hydrolase activity"/>
    <property type="evidence" value="ECO:0007669"/>
    <property type="project" value="UniProtKB-KW"/>
</dbReference>
<reference evidence="4 5" key="1">
    <citation type="submission" date="2018-03" db="EMBL/GenBank/DDBJ databases">
        <title>Complete genome sequence of Thauera aromatica, a model organism for studying aromatic compound degradation under denitrifying conditions.</title>
        <authorList>
            <person name="Lo H.-Y."/>
            <person name="Goris T."/>
            <person name="Boll M."/>
            <person name="Mueller J.A."/>
        </authorList>
    </citation>
    <scope>NUCLEOTIDE SEQUENCE [LARGE SCALE GENOMIC DNA]</scope>
    <source>
        <strain evidence="4 5">K172</strain>
    </source>
</reference>
<evidence type="ECO:0000313" key="5">
    <source>
        <dbReference type="Proteomes" id="UP000241885"/>
    </source>
</evidence>
<dbReference type="Pfam" id="PF12697">
    <property type="entry name" value="Abhydrolase_6"/>
    <property type="match status" value="1"/>
</dbReference>
<dbReference type="SUPFAM" id="SSF53474">
    <property type="entry name" value="alpha/beta-Hydrolases"/>
    <property type="match status" value="1"/>
</dbReference>
<evidence type="ECO:0000256" key="2">
    <source>
        <dbReference type="SAM" id="MobiDB-lite"/>
    </source>
</evidence>
<dbReference type="InterPro" id="IPR029058">
    <property type="entry name" value="AB_hydrolase_fold"/>
</dbReference>
<evidence type="ECO:0000259" key="3">
    <source>
        <dbReference type="Pfam" id="PF12697"/>
    </source>
</evidence>
<feature type="domain" description="AB hydrolase-1" evidence="3">
    <location>
        <begin position="27"/>
        <end position="264"/>
    </location>
</feature>
<dbReference type="InterPro" id="IPR000073">
    <property type="entry name" value="AB_hydrolase_1"/>
</dbReference>
<feature type="region of interest" description="Disordered" evidence="2">
    <location>
        <begin position="1"/>
        <end position="21"/>
    </location>
</feature>
<dbReference type="PRINTS" id="PR00111">
    <property type="entry name" value="ABHYDROLASE"/>
</dbReference>
<protein>
    <submittedName>
        <fullName evidence="4">Biotin synthesis protein BioH</fullName>
    </submittedName>
</protein>
<dbReference type="RefSeq" id="WP_245880877.1">
    <property type="nucleotide sequence ID" value="NZ_CP028339.1"/>
</dbReference>
<dbReference type="AlphaFoldDB" id="A0A2R4BNY1"/>
<dbReference type="Gene3D" id="3.40.50.1820">
    <property type="entry name" value="alpha/beta hydrolase"/>
    <property type="match status" value="1"/>
</dbReference>
<accession>A0A2R4BNY1</accession>
<organism evidence="4 5">
    <name type="scientific">Thauera aromatica K172</name>
    <dbReference type="NCBI Taxonomy" id="44139"/>
    <lineage>
        <taxon>Bacteria</taxon>
        <taxon>Pseudomonadati</taxon>
        <taxon>Pseudomonadota</taxon>
        <taxon>Betaproteobacteria</taxon>
        <taxon>Rhodocyclales</taxon>
        <taxon>Zoogloeaceae</taxon>
        <taxon>Thauera</taxon>
    </lineage>
</organism>
<dbReference type="PANTHER" id="PTHR43798:SF31">
    <property type="entry name" value="AB HYDROLASE SUPERFAMILY PROTEIN YCLE"/>
    <property type="match status" value="1"/>
</dbReference>
<evidence type="ECO:0000313" key="4">
    <source>
        <dbReference type="EMBL" id="AVR88942.1"/>
    </source>
</evidence>
<feature type="compositionally biased region" description="Low complexity" evidence="2">
    <location>
        <begin position="1"/>
        <end position="18"/>
    </location>
</feature>
<keyword evidence="5" id="KW-1185">Reference proteome</keyword>
<evidence type="ECO:0000256" key="1">
    <source>
        <dbReference type="ARBA" id="ARBA00022801"/>
    </source>
</evidence>
<keyword evidence="1" id="KW-0378">Hydrolase</keyword>
<dbReference type="InterPro" id="IPR050266">
    <property type="entry name" value="AB_hydrolase_sf"/>
</dbReference>
<dbReference type="Proteomes" id="UP000241885">
    <property type="component" value="Chromosome"/>
</dbReference>
<dbReference type="PANTHER" id="PTHR43798">
    <property type="entry name" value="MONOACYLGLYCEROL LIPASE"/>
    <property type="match status" value="1"/>
</dbReference>
<sequence length="271" mass="27664">MSRIPASSPRLPSAAASTSPPPSSAPLVLLHGWAMSPAAWAPLQAELGARPILAPALPGHGTGAPCPHAPGLAGWTDALAATLPQGSTGAIVVGWSLGGLLALELARRHPERVARLVLIGATARFVADEAGSPGLDADVVEGFRRGFATDPGATLKRFIALQCLGEADRRRTQQAVGAALAPDADRFPPDPVLADGLAILADSDLRPRLGEIHPPCLIIHGENDALMPLAAAQALAAALPAAELRVLGGSGHALPLSRPADCARLIEAFLQ</sequence>
<dbReference type="GO" id="GO:0016020">
    <property type="term" value="C:membrane"/>
    <property type="evidence" value="ECO:0007669"/>
    <property type="project" value="TreeGrafter"/>
</dbReference>
<dbReference type="KEGG" id="tak:Tharo_2039"/>
<dbReference type="EMBL" id="CP028339">
    <property type="protein sequence ID" value="AVR88942.1"/>
    <property type="molecule type" value="Genomic_DNA"/>
</dbReference>
<name>A0A2R4BNY1_THAAR</name>
<gene>
    <name evidence="4" type="ORF">Tharo_2039</name>
</gene>